<evidence type="ECO:0000256" key="1">
    <source>
        <dbReference type="ARBA" id="ARBA00004651"/>
    </source>
</evidence>
<organism evidence="7">
    <name type="scientific">bioreactor metagenome</name>
    <dbReference type="NCBI Taxonomy" id="1076179"/>
    <lineage>
        <taxon>unclassified sequences</taxon>
        <taxon>metagenomes</taxon>
        <taxon>ecological metagenomes</taxon>
    </lineage>
</organism>
<evidence type="ECO:0000256" key="6">
    <source>
        <dbReference type="SAM" id="Phobius"/>
    </source>
</evidence>
<evidence type="ECO:0000256" key="4">
    <source>
        <dbReference type="ARBA" id="ARBA00022989"/>
    </source>
</evidence>
<keyword evidence="5 6" id="KW-0472">Membrane</keyword>
<dbReference type="InterPro" id="IPR001851">
    <property type="entry name" value="ABC_transp_permease"/>
</dbReference>
<feature type="transmembrane region" description="Helical" evidence="6">
    <location>
        <begin position="76"/>
        <end position="97"/>
    </location>
</feature>
<dbReference type="GO" id="GO:0022857">
    <property type="term" value="F:transmembrane transporter activity"/>
    <property type="evidence" value="ECO:0007669"/>
    <property type="project" value="InterPro"/>
</dbReference>
<evidence type="ECO:0000256" key="2">
    <source>
        <dbReference type="ARBA" id="ARBA00022475"/>
    </source>
</evidence>
<dbReference type="PANTHER" id="PTHR47089:SF1">
    <property type="entry name" value="GUANOSINE ABC TRANSPORTER PERMEASE PROTEIN NUPP"/>
    <property type="match status" value="1"/>
</dbReference>
<dbReference type="AlphaFoldDB" id="A0A645GTF0"/>
<evidence type="ECO:0000313" key="7">
    <source>
        <dbReference type="EMBL" id="MPN30107.1"/>
    </source>
</evidence>
<reference evidence="7" key="1">
    <citation type="submission" date="2019-08" db="EMBL/GenBank/DDBJ databases">
        <authorList>
            <person name="Kucharzyk K."/>
            <person name="Murdoch R.W."/>
            <person name="Higgins S."/>
            <person name="Loffler F."/>
        </authorList>
    </citation>
    <scope>NUCLEOTIDE SEQUENCE</scope>
</reference>
<evidence type="ECO:0008006" key="8">
    <source>
        <dbReference type="Google" id="ProtNLM"/>
    </source>
</evidence>
<keyword evidence="4 6" id="KW-1133">Transmembrane helix</keyword>
<feature type="transmembrane region" description="Helical" evidence="6">
    <location>
        <begin position="152"/>
        <end position="174"/>
    </location>
</feature>
<name>A0A645GTF0_9ZZZZ</name>
<evidence type="ECO:0000256" key="3">
    <source>
        <dbReference type="ARBA" id="ARBA00022692"/>
    </source>
</evidence>
<comment type="subcellular location">
    <subcellularLocation>
        <location evidence="1">Cell membrane</location>
        <topology evidence="1">Multi-pass membrane protein</topology>
    </subcellularLocation>
</comment>
<dbReference type="PANTHER" id="PTHR47089">
    <property type="entry name" value="ABC TRANSPORTER, PERMEASE PROTEIN"/>
    <property type="match status" value="1"/>
</dbReference>
<dbReference type="EMBL" id="VSSQ01081098">
    <property type="protein sequence ID" value="MPN30107.1"/>
    <property type="molecule type" value="Genomic_DNA"/>
</dbReference>
<keyword evidence="2" id="KW-1003">Cell membrane</keyword>
<evidence type="ECO:0000256" key="5">
    <source>
        <dbReference type="ARBA" id="ARBA00023136"/>
    </source>
</evidence>
<dbReference type="Pfam" id="PF02653">
    <property type="entry name" value="BPD_transp_2"/>
    <property type="match status" value="1"/>
</dbReference>
<feature type="transmembrane region" description="Helical" evidence="6">
    <location>
        <begin position="20"/>
        <end position="48"/>
    </location>
</feature>
<sequence length="190" mass="20784">MRATDYSSTASPLFEKTATLAYIIPGTRVTIGIILAVLAALLIYILLFKTRLGYQIRMTGLNPNFARYSGMNALRLFLLVHFISGFLGGVGTSVELLSIYSRFSWVALPGLGFNGALMAMMGKNNPIGVLFVAFGISYLQIGAEIMSRSTTVPVEVISIVTATLVLLISAQYFLRGWREKKLLKEGLLHV</sequence>
<comment type="caution">
    <text evidence="7">The sequence shown here is derived from an EMBL/GenBank/DDBJ whole genome shotgun (WGS) entry which is preliminary data.</text>
</comment>
<feature type="transmembrane region" description="Helical" evidence="6">
    <location>
        <begin position="127"/>
        <end position="146"/>
    </location>
</feature>
<protein>
    <recommendedName>
        <fullName evidence="8">ABC transporter permease</fullName>
    </recommendedName>
</protein>
<keyword evidence="3 6" id="KW-0812">Transmembrane</keyword>
<dbReference type="CDD" id="cd06580">
    <property type="entry name" value="TM_PBP1_transp_TpRbsC_like"/>
    <property type="match status" value="1"/>
</dbReference>
<dbReference type="GO" id="GO:0005886">
    <property type="term" value="C:plasma membrane"/>
    <property type="evidence" value="ECO:0007669"/>
    <property type="project" value="UniProtKB-SubCell"/>
</dbReference>
<gene>
    <name evidence="7" type="ORF">SDC9_177564</name>
</gene>
<proteinExistence type="predicted"/>
<accession>A0A645GTF0</accession>